<comment type="caution">
    <text evidence="3">The sequence shown here is derived from an EMBL/GenBank/DDBJ whole genome shotgun (WGS) entry which is preliminary data.</text>
</comment>
<evidence type="ECO:0000256" key="1">
    <source>
        <dbReference type="SAM" id="SignalP"/>
    </source>
</evidence>
<feature type="signal peptide" evidence="1">
    <location>
        <begin position="1"/>
        <end position="20"/>
    </location>
</feature>
<evidence type="ECO:0000313" key="3">
    <source>
        <dbReference type="EMBL" id="NUB46584.1"/>
    </source>
</evidence>
<organism evidence="3 4">
    <name type="scientific">Fertoeibacter niger</name>
    <dbReference type="NCBI Taxonomy" id="2656921"/>
    <lineage>
        <taxon>Bacteria</taxon>
        <taxon>Pseudomonadati</taxon>
        <taxon>Pseudomonadota</taxon>
        <taxon>Alphaproteobacteria</taxon>
        <taxon>Rhodobacterales</taxon>
        <taxon>Paracoccaceae</taxon>
        <taxon>Fertoeibacter</taxon>
    </lineage>
</organism>
<dbReference type="Pfam" id="PF09832">
    <property type="entry name" value="DUF2059"/>
    <property type="match status" value="1"/>
</dbReference>
<feature type="chain" id="PRO_5036478113" evidence="1">
    <location>
        <begin position="21"/>
        <end position="293"/>
    </location>
</feature>
<evidence type="ECO:0000313" key="4">
    <source>
        <dbReference type="Proteomes" id="UP000484076"/>
    </source>
</evidence>
<dbReference type="AlphaFoldDB" id="A0A8X8GYG1"/>
<accession>A0A8X8GYG1</accession>
<dbReference type="EMBL" id="WHUT02000017">
    <property type="protein sequence ID" value="NUB46584.1"/>
    <property type="molecule type" value="Genomic_DNA"/>
</dbReference>
<dbReference type="Proteomes" id="UP000484076">
    <property type="component" value="Unassembled WGS sequence"/>
</dbReference>
<name>A0A8X8GYG1_9RHOB</name>
<dbReference type="InterPro" id="IPR018637">
    <property type="entry name" value="DUF2059"/>
</dbReference>
<sequence length="293" mass="31432">MILRPLALALALCLPAFPLAAQTPPNTAAPDTGANVLADPATQILALTEALMIGPVIDVMRAEGLDYGSSLEGELFGGSGGARWQAVVGMIYDTATMRERFDAVFAAELATDPELEAMLSFFGSAQGQRILTLELEARRALMDEAAEEAAKVAVEDMIADADPRMEVLRRFAEANDLIESNVAGALNSNLAFFKGMSEGGAFGDAMTEEQMLADVWGQEPEIRTETTDWLFPYLALAYGPLPDEDMQAYLAFSETPAGQRLNAAVFAAFDKVFTAISYDLGRAAARQMQGEDI</sequence>
<keyword evidence="1" id="KW-0732">Signal</keyword>
<keyword evidence="4" id="KW-1185">Reference proteome</keyword>
<reference evidence="3" key="1">
    <citation type="submission" date="2020-05" db="EMBL/GenBank/DDBJ databases">
        <title>Fertoebacter nigrum gen. nov., sp. nov., a new member of the family Rhodobacteraceae.</title>
        <authorList>
            <person name="Szuroczki S."/>
            <person name="Abbaszade G."/>
            <person name="Buni D."/>
            <person name="Schumann P."/>
            <person name="Toth E."/>
        </authorList>
    </citation>
    <scope>NUCLEOTIDE SEQUENCE</scope>
    <source>
        <strain evidence="3">RG-N-1a</strain>
    </source>
</reference>
<protein>
    <submittedName>
        <fullName evidence="3">DUF2059 domain-containing protein</fullName>
    </submittedName>
</protein>
<evidence type="ECO:0000259" key="2">
    <source>
        <dbReference type="Pfam" id="PF09832"/>
    </source>
</evidence>
<feature type="domain" description="DUF2059" evidence="2">
    <location>
        <begin position="96"/>
        <end position="154"/>
    </location>
</feature>
<gene>
    <name evidence="3" type="ORF">GEU84_019500</name>
</gene>
<proteinExistence type="predicted"/>
<dbReference type="RefSeq" id="WP_152828636.1">
    <property type="nucleotide sequence ID" value="NZ_WHUT02000017.1"/>
</dbReference>